<proteinExistence type="predicted"/>
<dbReference type="Proteomes" id="UP001165160">
    <property type="component" value="Unassembled WGS sequence"/>
</dbReference>
<feature type="signal peptide" evidence="2">
    <location>
        <begin position="1"/>
        <end position="19"/>
    </location>
</feature>
<feature type="region of interest" description="Disordered" evidence="1">
    <location>
        <begin position="55"/>
        <end position="93"/>
    </location>
</feature>
<feature type="compositionally biased region" description="Acidic residues" evidence="1">
    <location>
        <begin position="436"/>
        <end position="452"/>
    </location>
</feature>
<feature type="region of interest" description="Disordered" evidence="1">
    <location>
        <begin position="433"/>
        <end position="473"/>
    </location>
</feature>
<dbReference type="AlphaFoldDB" id="A0A9W7CIF4"/>
<feature type="chain" id="PRO_5040991149" evidence="2">
    <location>
        <begin position="20"/>
        <end position="473"/>
    </location>
</feature>
<evidence type="ECO:0000313" key="4">
    <source>
        <dbReference type="Proteomes" id="UP001165160"/>
    </source>
</evidence>
<sequence length="473" mass="52777">MFRHLRSKLFLSGAPAALALSFHSASTSLFPVIDVGNDNVVGNIESSISSCEGVTEGDVTSASTTPTTTSTSTASTVSSSNSTTSTTSNSTRQKFSGAYCNNCESDSIDWSHLTYSFPSLQSDATHTTNSTVGATVSSRAKQYATFMRQSKCGNYYRQWEQMSTDDHLKKLQECLKRNEDYYDTVHEEEIRDALPLPPGPEILPSEDWSHLPPDSPTGCGMCIFMRGSPCGNHFRGWDACVQKNSENDENGEPMYLKMCREESVGMFECNNRESFKQWMEIDKEMNASTKSRLESTPSRFFSRTDLIKISTLNLPIQPSPSLIPFAVIDFGDEIRVNLRDILSSLGYDQGEYGEWRKTRNVQADVIVYAYVLEKNTGEILGASNVGNSITDVRDVACKRNNGIMRARVPERGEEVEVYLVGREKIYMTTKTIVPWDSEEKEEKEEKEEEEKSEETQAPTASALDADADKKDEV</sequence>
<gene>
    <name evidence="3" type="ORF">TrVE_jg6424</name>
</gene>
<keyword evidence="2" id="KW-0732">Signal</keyword>
<organism evidence="3 4">
    <name type="scientific">Triparma verrucosa</name>
    <dbReference type="NCBI Taxonomy" id="1606542"/>
    <lineage>
        <taxon>Eukaryota</taxon>
        <taxon>Sar</taxon>
        <taxon>Stramenopiles</taxon>
        <taxon>Ochrophyta</taxon>
        <taxon>Bolidophyceae</taxon>
        <taxon>Parmales</taxon>
        <taxon>Triparmaceae</taxon>
        <taxon>Triparma</taxon>
    </lineage>
</organism>
<evidence type="ECO:0000256" key="2">
    <source>
        <dbReference type="SAM" id="SignalP"/>
    </source>
</evidence>
<name>A0A9W7CIF4_9STRA</name>
<dbReference type="EMBL" id="BRXX01000388">
    <property type="protein sequence ID" value="GMI08802.1"/>
    <property type="molecule type" value="Genomic_DNA"/>
</dbReference>
<protein>
    <submittedName>
        <fullName evidence="3">Uncharacterized protein</fullName>
    </submittedName>
</protein>
<evidence type="ECO:0000313" key="3">
    <source>
        <dbReference type="EMBL" id="GMI08802.1"/>
    </source>
</evidence>
<feature type="compositionally biased region" description="Low complexity" evidence="1">
    <location>
        <begin position="59"/>
        <end position="91"/>
    </location>
</feature>
<accession>A0A9W7CIF4</accession>
<keyword evidence="4" id="KW-1185">Reference proteome</keyword>
<evidence type="ECO:0000256" key="1">
    <source>
        <dbReference type="SAM" id="MobiDB-lite"/>
    </source>
</evidence>
<reference evidence="4" key="1">
    <citation type="journal article" date="2023" name="Commun. Biol.">
        <title>Genome analysis of Parmales, the sister group of diatoms, reveals the evolutionary specialization of diatoms from phago-mixotrophs to photoautotrophs.</title>
        <authorList>
            <person name="Ban H."/>
            <person name="Sato S."/>
            <person name="Yoshikawa S."/>
            <person name="Yamada K."/>
            <person name="Nakamura Y."/>
            <person name="Ichinomiya M."/>
            <person name="Sato N."/>
            <person name="Blanc-Mathieu R."/>
            <person name="Endo H."/>
            <person name="Kuwata A."/>
            <person name="Ogata H."/>
        </authorList>
    </citation>
    <scope>NUCLEOTIDE SEQUENCE [LARGE SCALE GENOMIC DNA]</scope>
    <source>
        <strain evidence="4">NIES 3699</strain>
    </source>
</reference>
<comment type="caution">
    <text evidence="3">The sequence shown here is derived from an EMBL/GenBank/DDBJ whole genome shotgun (WGS) entry which is preliminary data.</text>
</comment>